<feature type="compositionally biased region" description="Basic and acidic residues" evidence="1">
    <location>
        <begin position="1"/>
        <end position="11"/>
    </location>
</feature>
<dbReference type="RefSeq" id="WP_085172223.1">
    <property type="nucleotide sequence ID" value="NZ_JACKVQ010000007.1"/>
</dbReference>
<name>A0A1X2A496_9MYCO</name>
<dbReference type="Proteomes" id="UP000193285">
    <property type="component" value="Unassembled WGS sequence"/>
</dbReference>
<dbReference type="EMBL" id="LQPN01000072">
    <property type="protein sequence ID" value="ORW38242.1"/>
    <property type="molecule type" value="Genomic_DNA"/>
</dbReference>
<evidence type="ECO:0000256" key="1">
    <source>
        <dbReference type="SAM" id="MobiDB-lite"/>
    </source>
</evidence>
<evidence type="ECO:0000313" key="3">
    <source>
        <dbReference type="EMBL" id="ORW38242.1"/>
    </source>
</evidence>
<sequence>MRKAEQRHAESSIRQPTESAPARPQWWSRLLDGPHQWGSFDATVGRYGAQRDRLILYPPGSTAADRRMARLWRGWPTTGAALGLLAIMLLGHAGVSPDEVLAVFVVAYVGIGALLFLRAGPLRVPVRSMLVILLPNTADARGRRSHTECRALADMLVRADDLLASGAISVVEREAIWWEAYDRLEAARR</sequence>
<reference evidence="3 4" key="1">
    <citation type="journal article" date="2015" name="Emerg. Microbes Infect.">
        <title>Characterization of 17 strains belonging to the Mycobacterium simiae complex and description of Mycobacterium paraense sp. nov.</title>
        <authorList>
            <person name="Fusco da Costa A.R."/>
            <person name="Fedrizzi T."/>
            <person name="Lopes M.L."/>
            <person name="Pecorari M."/>
            <person name="Oliveira da Costa W.L."/>
            <person name="Giacobazzi E."/>
            <person name="da Costa Bahia J.R."/>
            <person name="De Sanctis V."/>
            <person name="Batista Lima K.V."/>
            <person name="Bertorelli R."/>
            <person name="Grottola A."/>
            <person name="Fabio A."/>
            <person name="Mariottini A."/>
            <person name="Ferretti P."/>
            <person name="Di Leva F."/>
            <person name="Fregni Serpini G."/>
            <person name="Tagliazucchi S."/>
            <person name="Rumpianesi F."/>
            <person name="Jousson O."/>
            <person name="Segata N."/>
            <person name="Tortoli E."/>
        </authorList>
    </citation>
    <scope>NUCLEOTIDE SEQUENCE [LARGE SCALE GENOMIC DNA]</scope>
    <source>
        <strain evidence="3 4">IEC33</strain>
    </source>
</reference>
<gene>
    <name evidence="3" type="ORF">AWB90_23390</name>
</gene>
<dbReference type="Pfam" id="PF20315">
    <property type="entry name" value="DUF6611"/>
    <property type="match status" value="1"/>
</dbReference>
<comment type="caution">
    <text evidence="3">The sequence shown here is derived from an EMBL/GenBank/DDBJ whole genome shotgun (WGS) entry which is preliminary data.</text>
</comment>
<keyword evidence="2" id="KW-0472">Membrane</keyword>
<evidence type="ECO:0000313" key="4">
    <source>
        <dbReference type="Proteomes" id="UP000193285"/>
    </source>
</evidence>
<feature type="transmembrane region" description="Helical" evidence="2">
    <location>
        <begin position="100"/>
        <end position="119"/>
    </location>
</feature>
<keyword evidence="2" id="KW-1133">Transmembrane helix</keyword>
<feature type="transmembrane region" description="Helical" evidence="2">
    <location>
        <begin position="75"/>
        <end position="94"/>
    </location>
</feature>
<dbReference type="AlphaFoldDB" id="A0A1X2A496"/>
<dbReference type="InterPro" id="IPR046719">
    <property type="entry name" value="DUF6611"/>
</dbReference>
<organism evidence="3 4">
    <name type="scientific">Mycobacterium paraense</name>
    <dbReference type="NCBI Taxonomy" id="767916"/>
    <lineage>
        <taxon>Bacteria</taxon>
        <taxon>Bacillati</taxon>
        <taxon>Actinomycetota</taxon>
        <taxon>Actinomycetes</taxon>
        <taxon>Mycobacteriales</taxon>
        <taxon>Mycobacteriaceae</taxon>
        <taxon>Mycobacterium</taxon>
        <taxon>Mycobacterium simiae complex</taxon>
    </lineage>
</organism>
<feature type="region of interest" description="Disordered" evidence="1">
    <location>
        <begin position="1"/>
        <end position="21"/>
    </location>
</feature>
<evidence type="ECO:0000256" key="2">
    <source>
        <dbReference type="SAM" id="Phobius"/>
    </source>
</evidence>
<accession>A0A1X2A496</accession>
<protein>
    <submittedName>
        <fullName evidence="3">Uncharacterized protein</fullName>
    </submittedName>
</protein>
<proteinExistence type="predicted"/>
<dbReference type="OrthoDB" id="5118875at2"/>
<keyword evidence="2" id="KW-0812">Transmembrane</keyword>